<protein>
    <submittedName>
        <fullName evidence="1">Uncharacterized protein</fullName>
    </submittedName>
</protein>
<evidence type="ECO:0000313" key="1">
    <source>
        <dbReference type="EnsemblMetazoa" id="MDOA006536-PA"/>
    </source>
</evidence>
<dbReference type="RefSeq" id="XP_005182899.3">
    <property type="nucleotide sequence ID" value="XM_005182842.4"/>
</dbReference>
<dbReference type="AlphaFoldDB" id="A0A1I8MMK1"/>
<dbReference type="VEuPathDB" id="VectorBase:MDOA006536"/>
<dbReference type="OrthoDB" id="6763801at2759"/>
<dbReference type="KEGG" id="mde:101899357"/>
<dbReference type="eggNOG" id="ENOG502S4RT">
    <property type="taxonomic scope" value="Eukaryota"/>
</dbReference>
<reference evidence="1" key="1">
    <citation type="submission" date="2020-05" db="UniProtKB">
        <authorList>
            <consortium name="EnsemblMetazoa"/>
        </authorList>
    </citation>
    <scope>IDENTIFICATION</scope>
    <source>
        <strain evidence="1">Aabys</strain>
    </source>
</reference>
<sequence>MAMLARLSSGAVSTPSSPQKAALQRFQKCIGSFLWPAMAGGGVQRKSTQIDAIDSFTNELVERKSKKWQELRGNMMSGVEALCKDVQKVKVVADDDYGNSTAGGTSRNFSKNFGLMSKGVISDLQALRSPELGLDIRSLSQAQLDNLLSSTLEIKNKVDFLYLVRQCIRWQQLPSNEVLVSCLKYLSSLSRVQHIESIAEICQEQNHVLTKMYCDLAPFKAMALWRSDSADLALKTLSQGYESGSNEGKRMIRAAFRTIAEETLAKKSEAVLVHLMEIARSIYEKHQDIFVIACVWKQCFVCDWFCDQKSAGDLFLHYEELQQMVAKRSVSLCGSFLSRNNVDAVHRLIEVYLQYNEREACSICLSLLFNYQYNRRDLRACAEIIKSCSELDMPLSEIQNEQFLGLFINQNESDKARAPLRRDTTKGLKQFQYKF</sequence>
<name>A0A1I8MMK1_MUSDO</name>
<accession>A0A1I8MMK1</accession>
<dbReference type="VEuPathDB" id="VectorBase:MDOMA2_016904"/>
<dbReference type="EnsemblMetazoa" id="MDOA006536-RA">
    <property type="protein sequence ID" value="MDOA006536-PA"/>
    <property type="gene ID" value="MDOA006536"/>
</dbReference>
<organism evidence="1">
    <name type="scientific">Musca domestica</name>
    <name type="common">House fly</name>
    <dbReference type="NCBI Taxonomy" id="7370"/>
    <lineage>
        <taxon>Eukaryota</taxon>
        <taxon>Metazoa</taxon>
        <taxon>Ecdysozoa</taxon>
        <taxon>Arthropoda</taxon>
        <taxon>Hexapoda</taxon>
        <taxon>Insecta</taxon>
        <taxon>Pterygota</taxon>
        <taxon>Neoptera</taxon>
        <taxon>Endopterygota</taxon>
        <taxon>Diptera</taxon>
        <taxon>Brachycera</taxon>
        <taxon>Muscomorpha</taxon>
        <taxon>Muscoidea</taxon>
        <taxon>Muscidae</taxon>
        <taxon>Musca</taxon>
    </lineage>
</organism>
<proteinExistence type="predicted"/>
<gene>
    <name evidence="1" type="primary">101899357</name>
</gene>